<sequence>MINLRSWELSLCLALVLSASSTQAQQPELARRPEQTAKNRPPAPLKAPDKLDPAHAPNANSVYQALRLRTVNGEAFTVSHLSFQRDAAVFTLENGTVYLYGPVSGITTGAVFLGEGSLHLVPPNAIERRQLKNVMKTEVLDQHFTSAVFAFTDATAEELRKASTGTAAGSGNAAGQGEEMRTLFRHDLKYDLEARLLEDMPPQGSTQPAGGGFFLAEMKGPLFSKRLIYMVDPHGAIGVAPEEVALLTSSEGTYDIALGFPSESQRKLPRPANNIPFRVTQQTIDANIERNGKLTATAVTAITATQSGITVLPLELFPTLRVSGVWGPSGEALDFIQEDKLRDAGFAVLLQKPLKSGESIQLTTAYAGKDAVLDMGNDNYYLVARESWYPNMRGALGNYAFYGMTFHTPKTVEVVATGNRVSEKIEGKQQLSVWQSNTPLAVAGFNLGAFQTNTSERNKDLQVISYANTSLAENYEGLRNSGMAVGTLSTTGMLKRATSEGDAAIQIYTEFFGPLQYDHVSLTQQTACNYGQSWPTLVYLPICYFWDSTIQHQIGVLDGDPSYWKVVTAHEVAHQWWGQTVGFASYRDQWMSEGFADFSASIFLLETNKTDKEYRDFWALLHKRLLEKNAMGYRPVDVGPVTMGTLVSNTRTGDSVYTSLIYPKGAFILHMLEMQFYTPQYGEKPFQSAMQDFVNSYRNQPATTEDFKAVMERHMTASMDIDHNHKLDWFFNAYVYGTETPKYTITSDFDKKGDDTIAHFKLTQSKVSPEFAMPVPLYLELGDKRTIFLGHMPIKGSSTVDQTVNLGKLTAPPVRLVLNYNYDLLSE</sequence>
<dbReference type="PANTHER" id="PTHR45726">
    <property type="entry name" value="LEUKOTRIENE A-4 HYDROLASE"/>
    <property type="match status" value="1"/>
</dbReference>
<dbReference type="EMBL" id="JACHIP010000002">
    <property type="protein sequence ID" value="MBB5056896.1"/>
    <property type="molecule type" value="Genomic_DNA"/>
</dbReference>
<proteinExistence type="predicted"/>
<comment type="caution">
    <text evidence="6">The sequence shown here is derived from an EMBL/GenBank/DDBJ whole genome shotgun (WGS) entry which is preliminary data.</text>
</comment>
<dbReference type="Gene3D" id="1.10.390.10">
    <property type="entry name" value="Neutral Protease Domain 2"/>
    <property type="match status" value="1"/>
</dbReference>
<dbReference type="SUPFAM" id="SSF55486">
    <property type="entry name" value="Metalloproteases ('zincins'), catalytic domain"/>
    <property type="match status" value="1"/>
</dbReference>
<feature type="chain" id="PRO_5030725060" description="Peptidase M1 membrane alanine aminopeptidase domain-containing protein" evidence="4">
    <location>
        <begin position="25"/>
        <end position="827"/>
    </location>
</feature>
<dbReference type="AlphaFoldDB" id="A0A7W8E2Z3"/>
<feature type="region of interest" description="Disordered" evidence="3">
    <location>
        <begin position="24"/>
        <end position="56"/>
    </location>
</feature>
<keyword evidence="2" id="KW-0479">Metal-binding</keyword>
<dbReference type="PANTHER" id="PTHR45726:SF3">
    <property type="entry name" value="LEUKOTRIENE A-4 HYDROLASE"/>
    <property type="match status" value="1"/>
</dbReference>
<feature type="active site" description="Proton acceptor" evidence="1">
    <location>
        <position position="571"/>
    </location>
</feature>
<dbReference type="InterPro" id="IPR027268">
    <property type="entry name" value="Peptidase_M4/M1_CTD_sf"/>
</dbReference>
<evidence type="ECO:0000256" key="4">
    <source>
        <dbReference type="SAM" id="SignalP"/>
    </source>
</evidence>
<feature type="binding site" evidence="2">
    <location>
        <position position="593"/>
    </location>
    <ligand>
        <name>Zn(2+)</name>
        <dbReference type="ChEBI" id="CHEBI:29105"/>
        <note>catalytic</note>
    </ligand>
</feature>
<feature type="active site" description="Proton donor" evidence="1">
    <location>
        <position position="662"/>
    </location>
</feature>
<evidence type="ECO:0000256" key="3">
    <source>
        <dbReference type="SAM" id="MobiDB-lite"/>
    </source>
</evidence>
<keyword evidence="2" id="KW-0862">Zinc</keyword>
<dbReference type="Proteomes" id="UP000540989">
    <property type="component" value="Unassembled WGS sequence"/>
</dbReference>
<dbReference type="GO" id="GO:0008270">
    <property type="term" value="F:zinc ion binding"/>
    <property type="evidence" value="ECO:0007669"/>
    <property type="project" value="InterPro"/>
</dbReference>
<evidence type="ECO:0000256" key="2">
    <source>
        <dbReference type="PIRSR" id="PIRSR634015-3"/>
    </source>
</evidence>
<name>A0A7W8E2Z3_9BACT</name>
<comment type="cofactor">
    <cofactor evidence="2">
        <name>Zn(2+)</name>
        <dbReference type="ChEBI" id="CHEBI:29105"/>
    </cofactor>
    <text evidence="2">Binds 1 zinc ion per subunit.</text>
</comment>
<evidence type="ECO:0000313" key="7">
    <source>
        <dbReference type="Proteomes" id="UP000540989"/>
    </source>
</evidence>
<feature type="signal peptide" evidence="4">
    <location>
        <begin position="1"/>
        <end position="24"/>
    </location>
</feature>
<keyword evidence="4" id="KW-0732">Signal</keyword>
<evidence type="ECO:0000256" key="1">
    <source>
        <dbReference type="PIRSR" id="PIRSR634015-1"/>
    </source>
</evidence>
<dbReference type="InterPro" id="IPR014782">
    <property type="entry name" value="Peptidase_M1_dom"/>
</dbReference>
<reference evidence="6 7" key="1">
    <citation type="submission" date="2020-08" db="EMBL/GenBank/DDBJ databases">
        <title>Genomic Encyclopedia of Type Strains, Phase IV (KMG-V): Genome sequencing to study the core and pangenomes of soil and plant-associated prokaryotes.</title>
        <authorList>
            <person name="Whitman W."/>
        </authorList>
    </citation>
    <scope>NUCLEOTIDE SEQUENCE [LARGE SCALE GENOMIC DNA]</scope>
    <source>
        <strain evidence="6 7">M8UP14</strain>
    </source>
</reference>
<feature type="binding site" evidence="2">
    <location>
        <position position="570"/>
    </location>
    <ligand>
        <name>Zn(2+)</name>
        <dbReference type="ChEBI" id="CHEBI:29105"/>
        <note>catalytic</note>
    </ligand>
</feature>
<dbReference type="GO" id="GO:0008237">
    <property type="term" value="F:metallopeptidase activity"/>
    <property type="evidence" value="ECO:0007669"/>
    <property type="project" value="InterPro"/>
</dbReference>
<keyword evidence="7" id="KW-1185">Reference proteome</keyword>
<evidence type="ECO:0000313" key="6">
    <source>
        <dbReference type="EMBL" id="MBB5056896.1"/>
    </source>
</evidence>
<gene>
    <name evidence="6" type="ORF">HDF16_001581</name>
</gene>
<dbReference type="RefSeq" id="WP_184215212.1">
    <property type="nucleotide sequence ID" value="NZ_JACHIP010000002.1"/>
</dbReference>
<organism evidence="6 7">
    <name type="scientific">Granulicella aggregans</name>
    <dbReference type="NCBI Taxonomy" id="474949"/>
    <lineage>
        <taxon>Bacteria</taxon>
        <taxon>Pseudomonadati</taxon>
        <taxon>Acidobacteriota</taxon>
        <taxon>Terriglobia</taxon>
        <taxon>Terriglobales</taxon>
        <taxon>Acidobacteriaceae</taxon>
        <taxon>Granulicella</taxon>
    </lineage>
</organism>
<feature type="binding site" evidence="2">
    <location>
        <position position="574"/>
    </location>
    <ligand>
        <name>Zn(2+)</name>
        <dbReference type="ChEBI" id="CHEBI:29105"/>
        <note>catalytic</note>
    </ligand>
</feature>
<protein>
    <recommendedName>
        <fullName evidence="5">Peptidase M1 membrane alanine aminopeptidase domain-containing protein</fullName>
    </recommendedName>
</protein>
<evidence type="ECO:0000259" key="5">
    <source>
        <dbReference type="Pfam" id="PF01433"/>
    </source>
</evidence>
<dbReference type="Pfam" id="PF01433">
    <property type="entry name" value="Peptidase_M1"/>
    <property type="match status" value="1"/>
</dbReference>
<dbReference type="InterPro" id="IPR034015">
    <property type="entry name" value="M1_LTA4H"/>
</dbReference>
<feature type="domain" description="Peptidase M1 membrane alanine aminopeptidase" evidence="5">
    <location>
        <begin position="565"/>
        <end position="732"/>
    </location>
</feature>
<accession>A0A7W8E2Z3</accession>